<accession>A0AAW0R459</accession>
<protein>
    <submittedName>
        <fullName evidence="2">Uncharacterized protein</fullName>
    </submittedName>
</protein>
<feature type="region of interest" description="Disordered" evidence="1">
    <location>
        <begin position="1"/>
        <end position="40"/>
    </location>
</feature>
<gene>
    <name evidence="2" type="ORF">PG999_003594</name>
</gene>
<organism evidence="2 3">
    <name type="scientific">Apiospora kogelbergensis</name>
    <dbReference type="NCBI Taxonomy" id="1337665"/>
    <lineage>
        <taxon>Eukaryota</taxon>
        <taxon>Fungi</taxon>
        <taxon>Dikarya</taxon>
        <taxon>Ascomycota</taxon>
        <taxon>Pezizomycotina</taxon>
        <taxon>Sordariomycetes</taxon>
        <taxon>Xylariomycetidae</taxon>
        <taxon>Amphisphaeriales</taxon>
        <taxon>Apiosporaceae</taxon>
        <taxon>Apiospora</taxon>
    </lineage>
</organism>
<evidence type="ECO:0000256" key="1">
    <source>
        <dbReference type="SAM" id="MobiDB-lite"/>
    </source>
</evidence>
<reference evidence="2 3" key="1">
    <citation type="submission" date="2023-01" db="EMBL/GenBank/DDBJ databases">
        <title>Analysis of 21 Apiospora genomes using comparative genomics revels a genus with tremendous synthesis potential of carbohydrate active enzymes and secondary metabolites.</title>
        <authorList>
            <person name="Sorensen T."/>
        </authorList>
    </citation>
    <scope>NUCLEOTIDE SEQUENCE [LARGE SCALE GENOMIC DNA]</scope>
    <source>
        <strain evidence="2 3">CBS 117206</strain>
    </source>
</reference>
<comment type="caution">
    <text evidence="2">The sequence shown here is derived from an EMBL/GenBank/DDBJ whole genome shotgun (WGS) entry which is preliminary data.</text>
</comment>
<dbReference type="Proteomes" id="UP001392437">
    <property type="component" value="Unassembled WGS sequence"/>
</dbReference>
<sequence length="100" mass="10604">MGRGGYETSGTPKPEPQPKPKTNPVIISTGDDKNNSGSEVYTSCSCTNRFAVLVNCSRLDEAAATEDGLVDLGRGGYDITNSPKPAPKPVEQPKPEKPKN</sequence>
<feature type="compositionally biased region" description="Basic and acidic residues" evidence="1">
    <location>
        <begin position="91"/>
        <end position="100"/>
    </location>
</feature>
<dbReference type="EMBL" id="JAQQWP010000003">
    <property type="protein sequence ID" value="KAK8123676.1"/>
    <property type="molecule type" value="Genomic_DNA"/>
</dbReference>
<dbReference type="AlphaFoldDB" id="A0AAW0R459"/>
<evidence type="ECO:0000313" key="3">
    <source>
        <dbReference type="Proteomes" id="UP001392437"/>
    </source>
</evidence>
<proteinExistence type="predicted"/>
<feature type="region of interest" description="Disordered" evidence="1">
    <location>
        <begin position="71"/>
        <end position="100"/>
    </location>
</feature>
<name>A0AAW0R459_9PEZI</name>
<evidence type="ECO:0000313" key="2">
    <source>
        <dbReference type="EMBL" id="KAK8123676.1"/>
    </source>
</evidence>
<keyword evidence="3" id="KW-1185">Reference proteome</keyword>